<dbReference type="Proteomes" id="UP000799640">
    <property type="component" value="Unassembled WGS sequence"/>
</dbReference>
<keyword evidence="2" id="KW-0346">Stress response</keyword>
<dbReference type="SUPFAM" id="SSF46565">
    <property type="entry name" value="Chaperone J-domain"/>
    <property type="match status" value="1"/>
</dbReference>
<dbReference type="OrthoDB" id="10250354at2759"/>
<reference evidence="2" key="1">
    <citation type="journal article" date="2020" name="Stud. Mycol.">
        <title>101 Dothideomycetes genomes: a test case for predicting lifestyles and emergence of pathogens.</title>
        <authorList>
            <person name="Haridas S."/>
            <person name="Albert R."/>
            <person name="Binder M."/>
            <person name="Bloem J."/>
            <person name="Labutti K."/>
            <person name="Salamov A."/>
            <person name="Andreopoulos B."/>
            <person name="Baker S."/>
            <person name="Barry K."/>
            <person name="Bills G."/>
            <person name="Bluhm B."/>
            <person name="Cannon C."/>
            <person name="Castanera R."/>
            <person name="Culley D."/>
            <person name="Daum C."/>
            <person name="Ezra D."/>
            <person name="Gonzalez J."/>
            <person name="Henrissat B."/>
            <person name="Kuo A."/>
            <person name="Liang C."/>
            <person name="Lipzen A."/>
            <person name="Lutzoni F."/>
            <person name="Magnuson J."/>
            <person name="Mondo S."/>
            <person name="Nolan M."/>
            <person name="Ohm R."/>
            <person name="Pangilinan J."/>
            <person name="Park H.-J."/>
            <person name="Ramirez L."/>
            <person name="Alfaro M."/>
            <person name="Sun H."/>
            <person name="Tritt A."/>
            <person name="Yoshinaga Y."/>
            <person name="Zwiers L.-H."/>
            <person name="Turgeon B."/>
            <person name="Goodwin S."/>
            <person name="Spatafora J."/>
            <person name="Crous P."/>
            <person name="Grigoriev I."/>
        </authorList>
    </citation>
    <scope>NUCLEOTIDE SEQUENCE</scope>
    <source>
        <strain evidence="2">CBS 262.69</strain>
    </source>
</reference>
<dbReference type="InterPro" id="IPR001623">
    <property type="entry name" value="DnaJ_domain"/>
</dbReference>
<name>A0A6G1I645_9PEZI</name>
<dbReference type="PROSITE" id="PS00636">
    <property type="entry name" value="DNAJ_1"/>
    <property type="match status" value="1"/>
</dbReference>
<dbReference type="InterPro" id="IPR018253">
    <property type="entry name" value="DnaJ_domain_CS"/>
</dbReference>
<sequence>MESPLPPDPYAALGLPTDATAAAIKSSYRKLALKYHPDKVVGDDAAKAAAQDEFHKIQQAYEILNDQDKRERYD</sequence>
<protein>
    <submittedName>
        <fullName evidence="2">Heat shock protein DnaJ</fullName>
    </submittedName>
</protein>
<evidence type="ECO:0000259" key="1">
    <source>
        <dbReference type="PROSITE" id="PS50076"/>
    </source>
</evidence>
<dbReference type="InterPro" id="IPR050817">
    <property type="entry name" value="DjlA_DnaK_co-chaperone"/>
</dbReference>
<keyword evidence="3" id="KW-1185">Reference proteome</keyword>
<feature type="non-terminal residue" evidence="2">
    <location>
        <position position="74"/>
    </location>
</feature>
<evidence type="ECO:0000313" key="3">
    <source>
        <dbReference type="Proteomes" id="UP000799640"/>
    </source>
</evidence>
<accession>A0A6G1I645</accession>
<dbReference type="SMART" id="SM00271">
    <property type="entry name" value="DnaJ"/>
    <property type="match status" value="1"/>
</dbReference>
<dbReference type="CDD" id="cd06257">
    <property type="entry name" value="DnaJ"/>
    <property type="match status" value="1"/>
</dbReference>
<organism evidence="2 3">
    <name type="scientific">Trichodelitschia bisporula</name>
    <dbReference type="NCBI Taxonomy" id="703511"/>
    <lineage>
        <taxon>Eukaryota</taxon>
        <taxon>Fungi</taxon>
        <taxon>Dikarya</taxon>
        <taxon>Ascomycota</taxon>
        <taxon>Pezizomycotina</taxon>
        <taxon>Dothideomycetes</taxon>
        <taxon>Dothideomycetes incertae sedis</taxon>
        <taxon>Phaeotrichales</taxon>
        <taxon>Phaeotrichaceae</taxon>
        <taxon>Trichodelitschia</taxon>
    </lineage>
</organism>
<dbReference type="PRINTS" id="PR00625">
    <property type="entry name" value="JDOMAIN"/>
</dbReference>
<dbReference type="EMBL" id="ML996689">
    <property type="protein sequence ID" value="KAF2403661.1"/>
    <property type="molecule type" value="Genomic_DNA"/>
</dbReference>
<dbReference type="Gene3D" id="1.10.287.110">
    <property type="entry name" value="DnaJ domain"/>
    <property type="match status" value="1"/>
</dbReference>
<proteinExistence type="predicted"/>
<gene>
    <name evidence="2" type="ORF">EJ06DRAFT_471357</name>
</gene>
<dbReference type="PROSITE" id="PS50076">
    <property type="entry name" value="DNAJ_2"/>
    <property type="match status" value="1"/>
</dbReference>
<dbReference type="AlphaFoldDB" id="A0A6G1I645"/>
<dbReference type="InterPro" id="IPR036869">
    <property type="entry name" value="J_dom_sf"/>
</dbReference>
<dbReference type="PANTHER" id="PTHR24074">
    <property type="entry name" value="CO-CHAPERONE PROTEIN DJLA"/>
    <property type="match status" value="1"/>
</dbReference>
<evidence type="ECO:0000313" key="2">
    <source>
        <dbReference type="EMBL" id="KAF2403661.1"/>
    </source>
</evidence>
<dbReference type="Pfam" id="PF00226">
    <property type="entry name" value="DnaJ"/>
    <property type="match status" value="1"/>
</dbReference>
<feature type="domain" description="J" evidence="1">
    <location>
        <begin position="8"/>
        <end position="74"/>
    </location>
</feature>